<feature type="region of interest" description="Disordered" evidence="1">
    <location>
        <begin position="1"/>
        <end position="34"/>
    </location>
</feature>
<dbReference type="EMBL" id="CP107906">
    <property type="protein sequence ID" value="WUG92085.1"/>
    <property type="molecule type" value="Genomic_DNA"/>
</dbReference>
<sequence length="118" mass="11896">MAQCGVEVGAGANGQDGGGAVPVEAVGIGSDRPAEDNAWKDRLRAGVDDRADGLARVGTGVNFALGREAEVRRGQVAVEVGELSDQSVCVESGAVAPMRRSGLTILMSGADFALTAVV</sequence>
<evidence type="ECO:0000313" key="3">
    <source>
        <dbReference type="Proteomes" id="UP001341259"/>
    </source>
</evidence>
<name>A0ABZ1NKF4_STRVL</name>
<proteinExistence type="predicted"/>
<keyword evidence="3" id="KW-1185">Reference proteome</keyword>
<dbReference type="Proteomes" id="UP001341259">
    <property type="component" value="Chromosome"/>
</dbReference>
<evidence type="ECO:0000313" key="2">
    <source>
        <dbReference type="EMBL" id="WUG92085.1"/>
    </source>
</evidence>
<feature type="compositionally biased region" description="Gly residues" evidence="1">
    <location>
        <begin position="11"/>
        <end position="20"/>
    </location>
</feature>
<evidence type="ECO:0000256" key="1">
    <source>
        <dbReference type="SAM" id="MobiDB-lite"/>
    </source>
</evidence>
<protein>
    <submittedName>
        <fullName evidence="2">Uncharacterized protein</fullName>
    </submittedName>
</protein>
<organism evidence="2 3">
    <name type="scientific">Streptomyces violaceus</name>
    <name type="common">Streptomyces venezuelae</name>
    <dbReference type="NCBI Taxonomy" id="1936"/>
    <lineage>
        <taxon>Bacteria</taxon>
        <taxon>Bacillati</taxon>
        <taxon>Actinomycetota</taxon>
        <taxon>Actinomycetes</taxon>
        <taxon>Kitasatosporales</taxon>
        <taxon>Streptomycetaceae</taxon>
        <taxon>Streptomyces</taxon>
    </lineage>
</organism>
<gene>
    <name evidence="2" type="ORF">OHB29_03050</name>
</gene>
<reference evidence="2 3" key="1">
    <citation type="submission" date="2022-10" db="EMBL/GenBank/DDBJ databases">
        <title>The complete genomes of actinobacterial strains from the NBC collection.</title>
        <authorList>
            <person name="Joergensen T.S."/>
            <person name="Alvarez Arevalo M."/>
            <person name="Sterndorff E.B."/>
            <person name="Faurdal D."/>
            <person name="Vuksanovic O."/>
            <person name="Mourched A.-S."/>
            <person name="Charusanti P."/>
            <person name="Shaw S."/>
            <person name="Blin K."/>
            <person name="Weber T."/>
        </authorList>
    </citation>
    <scope>NUCLEOTIDE SEQUENCE [LARGE SCALE GENOMIC DNA]</scope>
    <source>
        <strain evidence="2 3">NBC_00456</strain>
    </source>
</reference>
<accession>A0ABZ1NKF4</accession>